<dbReference type="AlphaFoldDB" id="A0A5C4W985"/>
<name>A0A5C4W985_9ACTN</name>
<evidence type="ECO:0000313" key="1">
    <source>
        <dbReference type="EMBL" id="KAB8192549.1"/>
    </source>
</evidence>
<dbReference type="RefSeq" id="WP_139632819.1">
    <property type="nucleotide sequence ID" value="NZ_VDLX02000009.1"/>
</dbReference>
<evidence type="ECO:0000313" key="2">
    <source>
        <dbReference type="Proteomes" id="UP000312512"/>
    </source>
</evidence>
<proteinExistence type="predicted"/>
<dbReference type="EMBL" id="VDLX02000009">
    <property type="protein sequence ID" value="KAB8192549.1"/>
    <property type="molecule type" value="Genomic_DNA"/>
</dbReference>
<gene>
    <name evidence="1" type="ORF">FH608_023880</name>
</gene>
<keyword evidence="2" id="KW-1185">Reference proteome</keyword>
<protein>
    <submittedName>
        <fullName evidence="1">Uncharacterized protein</fullName>
    </submittedName>
</protein>
<sequence length="213" mass="23222">MSTRPLLGRFKRIGMLALAAALGLTTALPARADQPSEGVEQAPFKNPDGSFCVVHLVKKTEPKLSTKPVCYDTATEALKDASGGAITDVPADGKGLGSPEFVAKIKAHNDSVARIRATGARADYIIGAVFQLEWYEGESLFISGPTTCPVGDVYYDTDFTGTWWDNRTSSAQSYYQCYGLLWQFTFSGQYYHVQGSTPLLGDFDNRTSSVEFY</sequence>
<dbReference type="Proteomes" id="UP000312512">
    <property type="component" value="Unassembled WGS sequence"/>
</dbReference>
<reference evidence="1 2" key="1">
    <citation type="submission" date="2019-10" db="EMBL/GenBank/DDBJ databases">
        <title>Nonomuraea sp. nov., isolated from Phyllanthus amarus.</title>
        <authorList>
            <person name="Klykleung N."/>
            <person name="Tanasupawat S."/>
        </authorList>
    </citation>
    <scope>NUCLEOTIDE SEQUENCE [LARGE SCALE GENOMIC DNA]</scope>
    <source>
        <strain evidence="1 2">PA1-10</strain>
    </source>
</reference>
<accession>A0A5C4W985</accession>
<organism evidence="1 2">
    <name type="scientific">Nonomuraea phyllanthi</name>
    <dbReference type="NCBI Taxonomy" id="2219224"/>
    <lineage>
        <taxon>Bacteria</taxon>
        <taxon>Bacillati</taxon>
        <taxon>Actinomycetota</taxon>
        <taxon>Actinomycetes</taxon>
        <taxon>Streptosporangiales</taxon>
        <taxon>Streptosporangiaceae</taxon>
        <taxon>Nonomuraea</taxon>
    </lineage>
</organism>
<comment type="caution">
    <text evidence="1">The sequence shown here is derived from an EMBL/GenBank/DDBJ whole genome shotgun (WGS) entry which is preliminary data.</text>
</comment>